<dbReference type="SMART" id="SM00298">
    <property type="entry name" value="CHROMO"/>
    <property type="match status" value="1"/>
</dbReference>
<name>A0A194VB50_CYTMA</name>
<dbReference type="GO" id="GO:0006338">
    <property type="term" value="P:chromatin remodeling"/>
    <property type="evidence" value="ECO:0007669"/>
    <property type="project" value="UniProtKB-ARBA"/>
</dbReference>
<dbReference type="InterPro" id="IPR016197">
    <property type="entry name" value="Chromo-like_dom_sf"/>
</dbReference>
<feature type="repeat" description="ANK" evidence="4">
    <location>
        <begin position="56"/>
        <end position="88"/>
    </location>
</feature>
<evidence type="ECO:0000313" key="8">
    <source>
        <dbReference type="Proteomes" id="UP000078576"/>
    </source>
</evidence>
<dbReference type="GO" id="GO:0005634">
    <property type="term" value="C:nucleus"/>
    <property type="evidence" value="ECO:0007669"/>
    <property type="project" value="UniProtKB-SubCell"/>
</dbReference>
<evidence type="ECO:0000256" key="3">
    <source>
        <dbReference type="ARBA" id="ARBA00023242"/>
    </source>
</evidence>
<evidence type="ECO:0000313" key="7">
    <source>
        <dbReference type="EMBL" id="KUI61098.1"/>
    </source>
</evidence>
<feature type="region of interest" description="Disordered" evidence="5">
    <location>
        <begin position="439"/>
        <end position="462"/>
    </location>
</feature>
<dbReference type="InterPro" id="IPR023780">
    <property type="entry name" value="Chromo_domain"/>
</dbReference>
<dbReference type="CDD" id="cd00024">
    <property type="entry name" value="CD_CSD"/>
    <property type="match status" value="1"/>
</dbReference>
<evidence type="ECO:0000256" key="4">
    <source>
        <dbReference type="PROSITE-ProRule" id="PRU00023"/>
    </source>
</evidence>
<dbReference type="AlphaFoldDB" id="A0A194VB50"/>
<dbReference type="Pfam" id="PF24120">
    <property type="entry name" value="SsdA_C"/>
    <property type="match status" value="1"/>
</dbReference>
<keyword evidence="3" id="KW-0539">Nucleus</keyword>
<evidence type="ECO:0000256" key="2">
    <source>
        <dbReference type="ARBA" id="ARBA00011353"/>
    </source>
</evidence>
<comment type="subcellular location">
    <subcellularLocation>
        <location evidence="1">Nucleus</location>
    </subcellularLocation>
</comment>
<proteinExistence type="predicted"/>
<dbReference type="OrthoDB" id="433924at2759"/>
<dbReference type="Pfam" id="PF00385">
    <property type="entry name" value="Chromo"/>
    <property type="match status" value="1"/>
</dbReference>
<evidence type="ECO:0000256" key="5">
    <source>
        <dbReference type="SAM" id="MobiDB-lite"/>
    </source>
</evidence>
<dbReference type="PROSITE" id="PS50297">
    <property type="entry name" value="ANK_REP_REGION"/>
    <property type="match status" value="1"/>
</dbReference>
<dbReference type="PROSITE" id="PS50088">
    <property type="entry name" value="ANK_REPEAT"/>
    <property type="match status" value="1"/>
</dbReference>
<dbReference type="SMART" id="SM00248">
    <property type="entry name" value="ANK"/>
    <property type="match status" value="2"/>
</dbReference>
<dbReference type="Gene3D" id="2.40.50.40">
    <property type="match status" value="1"/>
</dbReference>
<dbReference type="Pfam" id="PF12796">
    <property type="entry name" value="Ank_2"/>
    <property type="match status" value="1"/>
</dbReference>
<evidence type="ECO:0000256" key="1">
    <source>
        <dbReference type="ARBA" id="ARBA00004123"/>
    </source>
</evidence>
<dbReference type="InterPro" id="IPR000953">
    <property type="entry name" value="Chromo/chromo_shadow_dom"/>
</dbReference>
<dbReference type="SUPFAM" id="SSF48403">
    <property type="entry name" value="Ankyrin repeat"/>
    <property type="match status" value="1"/>
</dbReference>
<accession>A0A194VB50</accession>
<keyword evidence="4" id="KW-0040">ANK repeat</keyword>
<evidence type="ECO:0000259" key="6">
    <source>
        <dbReference type="PROSITE" id="PS50013"/>
    </source>
</evidence>
<feature type="domain" description="Chromo" evidence="6">
    <location>
        <begin position="504"/>
        <end position="553"/>
    </location>
</feature>
<protein>
    <recommendedName>
        <fullName evidence="6">Chromo domain-containing protein</fullName>
    </recommendedName>
</protein>
<dbReference type="InterPro" id="IPR036770">
    <property type="entry name" value="Ankyrin_rpt-contain_sf"/>
</dbReference>
<comment type="subunit">
    <text evidence="2">Component of the NuA4 histone acetyltransferase complex.</text>
</comment>
<dbReference type="InterPro" id="IPR051219">
    <property type="entry name" value="Heterochromatin_chromo-domain"/>
</dbReference>
<keyword evidence="8" id="KW-1185">Reference proteome</keyword>
<dbReference type="InterPro" id="IPR002110">
    <property type="entry name" value="Ankyrin_rpt"/>
</dbReference>
<sequence>MANQPRAEFENRAMAMAANIPDGLSALHVAVLQNNHEQARALLKSREFGVDVRASTGTTPLMLAALYGRTRIFYYLVKKRADLEKRDYNNFAAVQYTKGPYAGNLILKYQNIAIGEPRRSGKRAIYCFLKTLEHASKNAPRHQPTDARPENARLSHAPLPSTVFLRSHDGKQLELVGVHRLAITSVDIDMGRKSTGTIRGKCETGKIHKFAISGWAGVKGENVLCNKEYSGLVRRVCSMYGFELQGNWLDNRWRGDPAEKRGAYLSSHAEKQLGVWVLVESLSQALGAHELTVERIERLKELSPQLPAHLRETLIELDHEPCTSCINFLKLLQQKAGLEIRWKSRRWFVDGQRSQLRRRDGHPLPSNAKFDEDIMENEIDENENEDEFDNSSVTMDHEDGAADNAEITAANQAIEGDLSIASSHLSAKDQMHRRAKLRRRLRRNASDPYHKGRSPILEPPQYNLPRYPDITLTPRPPSHLMKNLRTLFGYNTANNPPREASPEWEVEKIIDFNTVDNTYKVKWKGFSSAENSWVSAENLVNAQEAIDEYMRST</sequence>
<dbReference type="STRING" id="694573.A0A194VB50"/>
<dbReference type="PROSITE" id="PS00598">
    <property type="entry name" value="CHROMO_1"/>
    <property type="match status" value="1"/>
</dbReference>
<dbReference type="PANTHER" id="PTHR22812">
    <property type="entry name" value="CHROMOBOX PROTEIN"/>
    <property type="match status" value="1"/>
</dbReference>
<dbReference type="InterPro" id="IPR023779">
    <property type="entry name" value="Chromodomain_CS"/>
</dbReference>
<dbReference type="SUPFAM" id="SSF54160">
    <property type="entry name" value="Chromo domain-like"/>
    <property type="match status" value="1"/>
</dbReference>
<dbReference type="PROSITE" id="PS50013">
    <property type="entry name" value="CHROMO_2"/>
    <property type="match status" value="1"/>
</dbReference>
<dbReference type="InterPro" id="IPR057517">
    <property type="entry name" value="SsdA-like_C"/>
</dbReference>
<dbReference type="Proteomes" id="UP000078576">
    <property type="component" value="Unassembled WGS sequence"/>
</dbReference>
<gene>
    <name evidence="7" type="ORF">VP1G_08290</name>
</gene>
<organism evidence="7 8">
    <name type="scientific">Cytospora mali</name>
    <name type="common">Apple Valsa canker fungus</name>
    <name type="synonym">Valsa mali</name>
    <dbReference type="NCBI Taxonomy" id="578113"/>
    <lineage>
        <taxon>Eukaryota</taxon>
        <taxon>Fungi</taxon>
        <taxon>Dikarya</taxon>
        <taxon>Ascomycota</taxon>
        <taxon>Pezizomycotina</taxon>
        <taxon>Sordariomycetes</taxon>
        <taxon>Sordariomycetidae</taxon>
        <taxon>Diaporthales</taxon>
        <taxon>Cytosporaceae</taxon>
        <taxon>Cytospora</taxon>
    </lineage>
</organism>
<dbReference type="Gene3D" id="1.25.40.20">
    <property type="entry name" value="Ankyrin repeat-containing domain"/>
    <property type="match status" value="1"/>
</dbReference>
<reference evidence="8" key="1">
    <citation type="submission" date="2014-12" db="EMBL/GenBank/DDBJ databases">
        <title>Genome Sequence of Valsa Canker Pathogens Uncovers a Specific Adaption of Colonization on Woody Bark.</title>
        <authorList>
            <person name="Yin Z."/>
            <person name="Liu H."/>
            <person name="Gao X."/>
            <person name="Li Z."/>
            <person name="Song N."/>
            <person name="Ke X."/>
            <person name="Dai Q."/>
            <person name="Wu Y."/>
            <person name="Sun Y."/>
            <person name="Xu J.-R."/>
            <person name="Kang Z.K."/>
            <person name="Wang L."/>
            <person name="Huang L."/>
        </authorList>
    </citation>
    <scope>NUCLEOTIDE SEQUENCE [LARGE SCALE GENOMIC DNA]</scope>
    <source>
        <strain evidence="8">SXYL134</strain>
    </source>
</reference>
<dbReference type="EMBL" id="KN714767">
    <property type="protein sequence ID" value="KUI61098.1"/>
    <property type="molecule type" value="Genomic_DNA"/>
</dbReference>